<dbReference type="InterPro" id="IPR011834">
    <property type="entry name" value="Agluc_phsphrylas"/>
</dbReference>
<accession>A0A8J7MEZ6</accession>
<gene>
    <name evidence="2" type="primary">glgP</name>
    <name evidence="2" type="ORF">JIN82_09845</name>
</gene>
<evidence type="ECO:0000313" key="2">
    <source>
        <dbReference type="EMBL" id="MBK1791453.1"/>
    </source>
</evidence>
<dbReference type="Proteomes" id="UP000624703">
    <property type="component" value="Unassembled WGS sequence"/>
</dbReference>
<evidence type="ECO:0000313" key="3">
    <source>
        <dbReference type="Proteomes" id="UP000624703"/>
    </source>
</evidence>
<dbReference type="InterPro" id="IPR000811">
    <property type="entry name" value="Glyco_trans_35"/>
</dbReference>
<dbReference type="Gene3D" id="3.40.50.2000">
    <property type="entry name" value="Glycogen Phosphorylase B"/>
    <property type="match status" value="2"/>
</dbReference>
<dbReference type="SUPFAM" id="SSF53756">
    <property type="entry name" value="UDP-Glycosyltransferase/glycogen phosphorylase"/>
    <property type="match status" value="1"/>
</dbReference>
<dbReference type="Pfam" id="PF00343">
    <property type="entry name" value="Phosphorylase"/>
    <property type="match status" value="1"/>
</dbReference>
<protein>
    <submittedName>
        <fullName evidence="2">Alpha-glucan family phosphorylase</fullName>
    </submittedName>
</protein>
<dbReference type="PANTHER" id="PTHR42655">
    <property type="entry name" value="GLYCOGEN PHOSPHORYLASE"/>
    <property type="match status" value="1"/>
</dbReference>
<dbReference type="AlphaFoldDB" id="A0A8J7MEZ6"/>
<organism evidence="2 3">
    <name type="scientific">Persicirhabdus sediminis</name>
    <dbReference type="NCBI Taxonomy" id="454144"/>
    <lineage>
        <taxon>Bacteria</taxon>
        <taxon>Pseudomonadati</taxon>
        <taxon>Verrucomicrobiota</taxon>
        <taxon>Verrucomicrobiia</taxon>
        <taxon>Verrucomicrobiales</taxon>
        <taxon>Verrucomicrobiaceae</taxon>
        <taxon>Persicirhabdus</taxon>
    </lineage>
</organism>
<keyword evidence="3" id="KW-1185">Reference proteome</keyword>
<reference evidence="2" key="1">
    <citation type="submission" date="2021-01" db="EMBL/GenBank/DDBJ databases">
        <title>Modified the classification status of verrucomicrobia.</title>
        <authorList>
            <person name="Feng X."/>
        </authorList>
    </citation>
    <scope>NUCLEOTIDE SEQUENCE</scope>
    <source>
        <strain evidence="2">_KCTC 22039</strain>
    </source>
</reference>
<dbReference type="InterPro" id="IPR052182">
    <property type="entry name" value="Glycogen/Maltodextrin_Phosph"/>
</dbReference>
<comment type="similarity">
    <text evidence="1">Belongs to the glycogen phosphorylase family.</text>
</comment>
<dbReference type="NCBIfam" id="TIGR02094">
    <property type="entry name" value="more_P_ylases"/>
    <property type="match status" value="2"/>
</dbReference>
<sequence length="553" mass="63784">MSFLPEPFKHSYEIDPKYKTSAAYFSMEFAIDQTLKIYSGGLGFLAGSHMRSAYDLKQNMIGIGILWSYGYYNQARGENREMAVQNRRKDYHFLKDTGIKYTITVHDHDVWVKVLYMEPDTFGSAPMFLLTTDIEENDVLSRTISHRLYDSDFLTRTAQYILLGVGGARLLEELGVDPDVWHLNEAHALSAAFHVYKKTKSLEEVKKRFVFTTHTPVEAGNEKSSFDLLRKFTFFGGLPEAELRELCGIDGDEFNHSLAAFRMCRLSNGVSKLHGEVSRKMWAGYDNICPITHVTNAQNKRYWVDEQLEEARLDNNFKAIAKRKRELKKKLFKEVADQTGRLFDPDYLTIVWARRFADYKRADLITRDIERFEEILNDADRPVQVIWAGKPFPKDYGAVDMFNRLVNLSREHPRMAVLVGYELSLSKLLKDGSDMWLNNPIVTREASGTSGMTAAMNASVNYSTNDGWVCEFAKDGENSFIIPEADTDLTPEARDHHDMLGFYQVLEDKVLPAYYDEPEQWWKIVKQSMDDVVPFFDADRMADEYYSKIYDAK</sequence>
<proteinExistence type="inferred from homology"/>
<comment type="caution">
    <text evidence="2">The sequence shown here is derived from an EMBL/GenBank/DDBJ whole genome shotgun (WGS) entry which is preliminary data.</text>
</comment>
<name>A0A8J7MEZ6_9BACT</name>
<dbReference type="RefSeq" id="WP_200311457.1">
    <property type="nucleotide sequence ID" value="NZ_JAENIM010000039.1"/>
</dbReference>
<dbReference type="GO" id="GO:0030170">
    <property type="term" value="F:pyridoxal phosphate binding"/>
    <property type="evidence" value="ECO:0007669"/>
    <property type="project" value="InterPro"/>
</dbReference>
<dbReference type="EMBL" id="JAENIM010000039">
    <property type="protein sequence ID" value="MBK1791453.1"/>
    <property type="molecule type" value="Genomic_DNA"/>
</dbReference>
<dbReference type="GO" id="GO:0005975">
    <property type="term" value="P:carbohydrate metabolic process"/>
    <property type="evidence" value="ECO:0007669"/>
    <property type="project" value="InterPro"/>
</dbReference>
<evidence type="ECO:0000256" key="1">
    <source>
        <dbReference type="ARBA" id="ARBA00006047"/>
    </source>
</evidence>
<dbReference type="GO" id="GO:0008184">
    <property type="term" value="F:glycogen phosphorylase activity"/>
    <property type="evidence" value="ECO:0007669"/>
    <property type="project" value="InterPro"/>
</dbReference>
<dbReference type="PANTHER" id="PTHR42655:SF1">
    <property type="entry name" value="GLYCOGEN PHOSPHORYLASE"/>
    <property type="match status" value="1"/>
</dbReference>